<sequence length="824" mass="89938">MPLEPRFRRVAALHRPFVDRAPVIAAFGALLDARHESPRVFNLVGVGGIGKSRLLQELRQRSTETHRTATLDLQVPALRQQEDALAVLRVELGRQGVKFDRFDIAYAVLWQRLHPHLRLSRRELPFVDESEALSQVLDGAAGVPVFGTGVGLLRLLGKATTGIRQRHWIKGDDTLSRLDDFSNSELADAVTYLFAEDLRDGSDRPYVVFVDAYEALAPAAGRSGPVMGADVWLRDLVAQLDRGVVVIASREPLGWASIDPAWNEVIHGQRVDGLPMEARLELLSEGGITDHAARLAIATASQGLPFYLHLAVDTRTTARQAAPAAPVSSEEILQRFLAHVAADEIRTLELLSVARTFDYEIFQALADAFDLPRHRMAWESLTSYSFVYPAGARGRRLHQLMRAALHRRLSDGTVRDVQALLHRVWDARAEHDDAAEDGVATRIRAVREAAYCGLRAGLFSAEDVLTYADRAMLYGGKQGLDGVAQDLRNHLNAGSGDADLAQTARCLEAESAVVLGDAAAATALTASIDWPLDTVPGARLALAGAHGRRIAGDTSEAQRLFKMVWDDHPGPTRLRAGFSVADLDMCQGRFDDSQSITDQILKAAPDDDLVLRGDVFRLQHLGHRFSFDTDSSQRALEKADELYARAGARVEQANIKTNRAELLAWTDAPRAVTAAADAIEAQTELGAHHEIGKAFTALAIAQLRLRQHAPAAASFQTAAEALERARYRSGRARAELFRAFLHARTGDPGRAAESARWALAELVGSEVYPTLIMVAGYLLDDLGAADEHTAEAAARARAQIRPPDLLPSLESRGRDLVTALLEDS</sequence>
<keyword evidence="1" id="KW-0808">Transferase</keyword>
<dbReference type="RefSeq" id="WP_148354378.1">
    <property type="nucleotide sequence ID" value="NZ_JBHSBF010000024.1"/>
</dbReference>
<name>A0A5D0TVU7_9ACTN</name>
<evidence type="ECO:0000313" key="1">
    <source>
        <dbReference type="EMBL" id="TYC09486.1"/>
    </source>
</evidence>
<organism evidence="1 2">
    <name type="scientific">Actinomadura syzygii</name>
    <dbReference type="NCBI Taxonomy" id="1427538"/>
    <lineage>
        <taxon>Bacteria</taxon>
        <taxon>Bacillati</taxon>
        <taxon>Actinomycetota</taxon>
        <taxon>Actinomycetes</taxon>
        <taxon>Streptosporangiales</taxon>
        <taxon>Thermomonosporaceae</taxon>
        <taxon>Actinomadura</taxon>
    </lineage>
</organism>
<dbReference type="GO" id="GO:0016740">
    <property type="term" value="F:transferase activity"/>
    <property type="evidence" value="ECO:0007669"/>
    <property type="project" value="UniProtKB-KW"/>
</dbReference>
<dbReference type="InterPro" id="IPR027417">
    <property type="entry name" value="P-loop_NTPase"/>
</dbReference>
<dbReference type="SUPFAM" id="SSF52540">
    <property type="entry name" value="P-loop containing nucleoside triphosphate hydrolases"/>
    <property type="match status" value="1"/>
</dbReference>
<reference evidence="1 2" key="1">
    <citation type="submission" date="2019-08" db="EMBL/GenBank/DDBJ databases">
        <title>Actinomadura sp. nov. CYP1-5 isolated from mountain soil.</title>
        <authorList>
            <person name="Songsumanus A."/>
            <person name="Kuncharoen N."/>
            <person name="Kudo T."/>
            <person name="Yuki M."/>
            <person name="Igarashi Y."/>
            <person name="Tanasupawat S."/>
        </authorList>
    </citation>
    <scope>NUCLEOTIDE SEQUENCE [LARGE SCALE GENOMIC DNA]</scope>
    <source>
        <strain evidence="1 2">GKU157</strain>
    </source>
</reference>
<evidence type="ECO:0000313" key="2">
    <source>
        <dbReference type="Proteomes" id="UP000322634"/>
    </source>
</evidence>
<gene>
    <name evidence="1" type="ORF">FXF65_35190</name>
</gene>
<dbReference type="EMBL" id="VSFF01000014">
    <property type="protein sequence ID" value="TYC09486.1"/>
    <property type="molecule type" value="Genomic_DNA"/>
</dbReference>
<proteinExistence type="predicted"/>
<dbReference type="Proteomes" id="UP000322634">
    <property type="component" value="Unassembled WGS sequence"/>
</dbReference>
<accession>A0A5D0TVU7</accession>
<dbReference type="SUPFAM" id="SSF48452">
    <property type="entry name" value="TPR-like"/>
    <property type="match status" value="1"/>
</dbReference>
<protein>
    <submittedName>
        <fullName evidence="1">Aminoglycoside phosphotransferase family protein</fullName>
    </submittedName>
</protein>
<dbReference type="AlphaFoldDB" id="A0A5D0TVU7"/>
<dbReference type="OrthoDB" id="3894261at2"/>
<keyword evidence="2" id="KW-1185">Reference proteome</keyword>
<comment type="caution">
    <text evidence="1">The sequence shown here is derived from an EMBL/GenBank/DDBJ whole genome shotgun (WGS) entry which is preliminary data.</text>
</comment>
<dbReference type="InterPro" id="IPR011990">
    <property type="entry name" value="TPR-like_helical_dom_sf"/>
</dbReference>